<name>A0A6A3HYN4_9STRA</name>
<protein>
    <submittedName>
        <fullName evidence="1">Uncharacterized protein</fullName>
    </submittedName>
</protein>
<organism evidence="1 2">
    <name type="scientific">Phytophthora rubi</name>
    <dbReference type="NCBI Taxonomy" id="129364"/>
    <lineage>
        <taxon>Eukaryota</taxon>
        <taxon>Sar</taxon>
        <taxon>Stramenopiles</taxon>
        <taxon>Oomycota</taxon>
        <taxon>Peronosporomycetes</taxon>
        <taxon>Peronosporales</taxon>
        <taxon>Peronosporaceae</taxon>
        <taxon>Phytophthora</taxon>
    </lineage>
</organism>
<proteinExistence type="predicted"/>
<dbReference type="EMBL" id="QXFV01003748">
    <property type="protein sequence ID" value="KAE8974192.1"/>
    <property type="molecule type" value="Genomic_DNA"/>
</dbReference>
<gene>
    <name evidence="1" type="ORF">PR001_g26070</name>
</gene>
<sequence>MPTNVSPRQMSKIEAGTWATAGAGNVPAPSLGTGRVTAPSAGVYYIVEAVCSVEATRGVAALPPAAAVNCRSAAGIGVSGAEAPDTARSVLVVAGSMGDVPATLDVVLTLPDPEVAVDMLLETAESTLDVVGMHVELPMTVDAAPGAMTPTCAVSAVVVG</sequence>
<comment type="caution">
    <text evidence="1">The sequence shown here is derived from an EMBL/GenBank/DDBJ whole genome shotgun (WGS) entry which is preliminary data.</text>
</comment>
<evidence type="ECO:0000313" key="1">
    <source>
        <dbReference type="EMBL" id="KAE8974192.1"/>
    </source>
</evidence>
<evidence type="ECO:0000313" key="2">
    <source>
        <dbReference type="Proteomes" id="UP000429607"/>
    </source>
</evidence>
<dbReference type="Proteomes" id="UP000429607">
    <property type="component" value="Unassembled WGS sequence"/>
</dbReference>
<accession>A0A6A3HYN4</accession>
<reference evidence="1 2" key="1">
    <citation type="submission" date="2018-09" db="EMBL/GenBank/DDBJ databases">
        <title>Genomic investigation of the strawberry pathogen Phytophthora fragariae indicates pathogenicity is determined by transcriptional variation in three key races.</title>
        <authorList>
            <person name="Adams T.M."/>
            <person name="Armitage A.D."/>
            <person name="Sobczyk M.K."/>
            <person name="Bates H.J."/>
            <person name="Dunwell J.M."/>
            <person name="Nellist C.F."/>
            <person name="Harrison R.J."/>
        </authorList>
    </citation>
    <scope>NUCLEOTIDE SEQUENCE [LARGE SCALE GENOMIC DNA]</scope>
    <source>
        <strain evidence="1 2">SCRP249</strain>
    </source>
</reference>
<dbReference type="AlphaFoldDB" id="A0A6A3HYN4"/>